<dbReference type="AlphaFoldDB" id="A0A7L6BDX1"/>
<keyword evidence="3" id="KW-1185">Reference proteome</keyword>
<dbReference type="KEGG" id="mfeu:H1D33_15680"/>
<reference evidence="2 3" key="2">
    <citation type="journal article" date="2021" name="Mar. Drugs">
        <title>A New Micromonospora Strain with Antibiotic Activity Isolated from the Microbiome of a Mid-Atlantic Deep-Sea Sponge.</title>
        <authorList>
            <person name="Back C.R."/>
            <person name="Stennett H.L."/>
            <person name="Williams S.E."/>
            <person name="Wang L."/>
            <person name="Ojeda Gomez J."/>
            <person name="Abdulle O.M."/>
            <person name="Duffy T."/>
            <person name="Neal C."/>
            <person name="Mantell J."/>
            <person name="Jepson M.A."/>
            <person name="Hendry K.R."/>
            <person name="Powell D."/>
            <person name="Stach J.E.M."/>
            <person name="Essex-Lopresti A.E."/>
            <person name="Willis C.L."/>
            <person name="Curnow P."/>
            <person name="Race P.R."/>
        </authorList>
    </citation>
    <scope>NUCLEOTIDE SEQUENCE [LARGE SCALE GENOMIC DNA]</scope>
    <source>
        <strain evidence="2 3">28ISP2-46</strain>
    </source>
</reference>
<organism evidence="2 3">
    <name type="scientific">Micromonospora robiginosa</name>
    <dbReference type="NCBI Taxonomy" id="2749844"/>
    <lineage>
        <taxon>Bacteria</taxon>
        <taxon>Bacillati</taxon>
        <taxon>Actinomycetota</taxon>
        <taxon>Actinomycetes</taxon>
        <taxon>Micromonosporales</taxon>
        <taxon>Micromonosporaceae</taxon>
        <taxon>Micromonospora</taxon>
    </lineage>
</organism>
<dbReference type="RefSeq" id="WP_307755194.1">
    <property type="nucleotide sequence ID" value="NZ_CP059322.2"/>
</dbReference>
<dbReference type="Proteomes" id="UP000510844">
    <property type="component" value="Chromosome"/>
</dbReference>
<reference evidence="3" key="1">
    <citation type="submission" date="2020-07" db="EMBL/GenBank/DDBJ databases">
        <title>A new Micromonospora strain with potent antibiotic activity isolated from the microbiome of a mid-Atlantic deep-sea sponge.</title>
        <authorList>
            <person name="Back C.R."/>
            <person name="Stennett H.L."/>
            <person name="Williams S.E."/>
            <person name="Wang L."/>
            <person name="Ojeda Gomez J."/>
            <person name="Abdulle O.M."/>
            <person name="Duffy T."/>
            <person name="Hendry K.R."/>
            <person name="Powell D."/>
            <person name="Stach J.E."/>
            <person name="Essex-Lopresti A.E."/>
            <person name="Willis C.L."/>
            <person name="Curnow P."/>
            <person name="Race P.R."/>
        </authorList>
    </citation>
    <scope>NUCLEOTIDE SEQUENCE [LARGE SCALE GENOMIC DNA]</scope>
    <source>
        <strain evidence="3">28ISP2-46</strain>
    </source>
</reference>
<dbReference type="EMBL" id="CP059322">
    <property type="protein sequence ID" value="QLQ40124.2"/>
    <property type="molecule type" value="Genomic_DNA"/>
</dbReference>
<evidence type="ECO:0000256" key="1">
    <source>
        <dbReference type="SAM" id="MobiDB-lite"/>
    </source>
</evidence>
<name>A0A7L6BDX1_9ACTN</name>
<feature type="region of interest" description="Disordered" evidence="1">
    <location>
        <begin position="1"/>
        <end position="20"/>
    </location>
</feature>
<evidence type="ECO:0000313" key="2">
    <source>
        <dbReference type="EMBL" id="QLQ40124.2"/>
    </source>
</evidence>
<proteinExistence type="predicted"/>
<gene>
    <name evidence="2" type="ORF">H1D33_15680</name>
</gene>
<accession>A0A7L6BDX1</accession>
<sequence length="186" mass="20752">MSGYSTRRRGVRTDHEGTSVQDDYPATVRVRGLVVPALLLVLLREGRWNHPGEPAVARLMPWFHDPLDFLGSTEQMEQESQSLDRLIQDDEMAELFHLAREPTATGPVELPWLDVDRAFFIAMAQYAGDDTALALDYRTSSADPRVVASDVWTNSAPYTWRTVAETFSEFVAELRLDGADAEPAAG</sequence>
<evidence type="ECO:0000313" key="3">
    <source>
        <dbReference type="Proteomes" id="UP000510844"/>
    </source>
</evidence>
<evidence type="ECO:0008006" key="4">
    <source>
        <dbReference type="Google" id="ProtNLM"/>
    </source>
</evidence>
<feature type="compositionally biased region" description="Basic residues" evidence="1">
    <location>
        <begin position="1"/>
        <end position="10"/>
    </location>
</feature>
<protein>
    <recommendedName>
        <fullName evidence="4">SMI1/KNR4 family protein SUKH-1</fullName>
    </recommendedName>
</protein>